<evidence type="ECO:0000256" key="1">
    <source>
        <dbReference type="SAM" id="Coils"/>
    </source>
</evidence>
<reference evidence="4" key="1">
    <citation type="submission" date="2010-04" db="EMBL/GenBank/DDBJ databases">
        <authorList>
            <person name="Reid K.E."/>
            <person name="Liao N."/>
            <person name="Chan S."/>
            <person name="Docking R."/>
            <person name="Taylor G."/>
            <person name="Moore R."/>
            <person name="Mayo M."/>
            <person name="Munro S."/>
            <person name="King J."/>
            <person name="Yanchuk A."/>
            <person name="Holt R."/>
            <person name="Jones S."/>
            <person name="Marra M."/>
            <person name="Ritland C.E."/>
            <person name="Ritland K."/>
            <person name="Bohlmann J."/>
        </authorList>
    </citation>
    <scope>NUCLEOTIDE SEQUENCE</scope>
    <source>
        <tissue evidence="4">Bud</tissue>
    </source>
</reference>
<dbReference type="AlphaFoldDB" id="D5ADX6"/>
<sequence length="277" mass="30333">MASLIIRKASYASIERTINGAWISSSSSVSHASSLQNILLGRDHASNQSVKPQQTLLDYKHENAGSYITGQGHFGVPKCPLQSGFRSISQNIVPSISWSSVRFFSDSSKQNPNLNPENSGQSVGSSGEDSSRGDSEEIEVQTVERDMSAVANELRQELNQLRKTIYDLSKGIALLGLAQLSCGAWLHWVTKAGPLSEISMQSFFAFAFPFTFAFLLRQVLKPMTFFTKMEEQGRLQILTLSLQVTKGVIALFRRLNVVVLLCAAGISAGLLANAWTR</sequence>
<keyword evidence="1" id="KW-0175">Coiled coil</keyword>
<dbReference type="EMBL" id="BT124500">
    <property type="protein sequence ID" value="ADE77745.1"/>
    <property type="molecule type" value="mRNA"/>
</dbReference>
<proteinExistence type="evidence at transcript level"/>
<feature type="coiled-coil region" evidence="1">
    <location>
        <begin position="140"/>
        <end position="171"/>
    </location>
</feature>
<keyword evidence="3" id="KW-1133">Transmembrane helix</keyword>
<feature type="transmembrane region" description="Helical" evidence="3">
    <location>
        <begin position="200"/>
        <end position="220"/>
    </location>
</feature>
<evidence type="ECO:0000256" key="2">
    <source>
        <dbReference type="SAM" id="MobiDB-lite"/>
    </source>
</evidence>
<feature type="transmembrane region" description="Helical" evidence="3">
    <location>
        <begin position="255"/>
        <end position="275"/>
    </location>
</feature>
<feature type="compositionally biased region" description="Low complexity" evidence="2">
    <location>
        <begin position="119"/>
        <end position="128"/>
    </location>
</feature>
<feature type="transmembrane region" description="Helical" evidence="3">
    <location>
        <begin position="171"/>
        <end position="188"/>
    </location>
</feature>
<organism evidence="4">
    <name type="scientific">Picea sitchensis</name>
    <name type="common">Sitka spruce</name>
    <name type="synonym">Pinus sitchensis</name>
    <dbReference type="NCBI Taxonomy" id="3332"/>
    <lineage>
        <taxon>Eukaryota</taxon>
        <taxon>Viridiplantae</taxon>
        <taxon>Streptophyta</taxon>
        <taxon>Embryophyta</taxon>
        <taxon>Tracheophyta</taxon>
        <taxon>Spermatophyta</taxon>
        <taxon>Pinopsida</taxon>
        <taxon>Pinidae</taxon>
        <taxon>Conifers I</taxon>
        <taxon>Pinales</taxon>
        <taxon>Pinaceae</taxon>
        <taxon>Picea</taxon>
    </lineage>
</organism>
<evidence type="ECO:0000256" key="3">
    <source>
        <dbReference type="SAM" id="Phobius"/>
    </source>
</evidence>
<feature type="compositionally biased region" description="Polar residues" evidence="2">
    <location>
        <begin position="109"/>
        <end position="118"/>
    </location>
</feature>
<keyword evidence="3" id="KW-0812">Transmembrane</keyword>
<name>D5ADX6_PICSI</name>
<protein>
    <submittedName>
        <fullName evidence="4">Uncharacterized protein</fullName>
    </submittedName>
</protein>
<accession>D5ADX6</accession>
<dbReference type="PANTHER" id="PTHR37222:SF1">
    <property type="entry name" value="OS02G0718000 PROTEIN"/>
    <property type="match status" value="1"/>
</dbReference>
<feature type="region of interest" description="Disordered" evidence="2">
    <location>
        <begin position="108"/>
        <end position="137"/>
    </location>
</feature>
<evidence type="ECO:0000313" key="4">
    <source>
        <dbReference type="EMBL" id="ADE77745.1"/>
    </source>
</evidence>
<dbReference type="PANTHER" id="PTHR37222">
    <property type="entry name" value="OS02G0718000 PROTEIN"/>
    <property type="match status" value="1"/>
</dbReference>
<keyword evidence="3" id="KW-0472">Membrane</keyword>